<feature type="transmembrane region" description="Helical" evidence="15">
    <location>
        <begin position="138"/>
        <end position="155"/>
    </location>
</feature>
<keyword evidence="12 14" id="KW-0143">Chaperone</keyword>
<organism evidence="16 17">
    <name type="scientific">Zemynaea arenosa</name>
    <dbReference type="NCBI Taxonomy" id="2561931"/>
    <lineage>
        <taxon>Bacteria</taxon>
        <taxon>Pseudomonadati</taxon>
        <taxon>Pseudomonadota</taxon>
        <taxon>Betaproteobacteria</taxon>
        <taxon>Burkholderiales</taxon>
        <taxon>Oxalobacteraceae</taxon>
        <taxon>Telluria group</taxon>
        <taxon>Zemynaea</taxon>
    </lineage>
</organism>
<feature type="transmembrane region" description="Helical" evidence="15">
    <location>
        <begin position="63"/>
        <end position="84"/>
    </location>
</feature>
<feature type="topological domain" description="Cytoplasmic" evidence="14">
    <location>
        <begin position="155"/>
        <end position="160"/>
    </location>
</feature>
<keyword evidence="5" id="KW-0997">Cell inner membrane</keyword>
<keyword evidence="17" id="KW-1185">Reference proteome</keyword>
<comment type="similarity">
    <text evidence="2 14">Belongs to the DsbB family.</text>
</comment>
<keyword evidence="6 14" id="KW-0812">Transmembrane</keyword>
<dbReference type="RefSeq" id="WP_135205475.1">
    <property type="nucleotide sequence ID" value="NZ_SPVF01000018.1"/>
</dbReference>
<comment type="caution">
    <text evidence="16">The sequence shown here is derived from an EMBL/GenBank/DDBJ whole genome shotgun (WGS) entry which is preliminary data.</text>
</comment>
<evidence type="ECO:0000256" key="2">
    <source>
        <dbReference type="ARBA" id="ARBA00008823"/>
    </source>
</evidence>
<dbReference type="GO" id="GO:0006457">
    <property type="term" value="P:protein folding"/>
    <property type="evidence" value="ECO:0007669"/>
    <property type="project" value="InterPro"/>
</dbReference>
<evidence type="ECO:0000256" key="9">
    <source>
        <dbReference type="ARBA" id="ARBA00023002"/>
    </source>
</evidence>
<dbReference type="SUPFAM" id="SSF158442">
    <property type="entry name" value="DsbB-like"/>
    <property type="match status" value="1"/>
</dbReference>
<evidence type="ECO:0000313" key="17">
    <source>
        <dbReference type="Proteomes" id="UP000298438"/>
    </source>
</evidence>
<feature type="transmembrane region" description="Helical" evidence="15">
    <location>
        <begin position="38"/>
        <end position="56"/>
    </location>
</feature>
<dbReference type="PANTHER" id="PTHR36570:SF3">
    <property type="entry name" value="DISULFIDE BOND FORMATION PROTEIN B"/>
    <property type="match status" value="1"/>
</dbReference>
<keyword evidence="8 14" id="KW-1133">Transmembrane helix</keyword>
<dbReference type="GO" id="GO:0005886">
    <property type="term" value="C:plasma membrane"/>
    <property type="evidence" value="ECO:0007669"/>
    <property type="project" value="UniProtKB-SubCell"/>
</dbReference>
<evidence type="ECO:0000256" key="3">
    <source>
        <dbReference type="ARBA" id="ARBA00022448"/>
    </source>
</evidence>
<dbReference type="Pfam" id="PF02600">
    <property type="entry name" value="DsbB"/>
    <property type="match status" value="1"/>
</dbReference>
<keyword evidence="3 14" id="KW-0813">Transport</keyword>
<dbReference type="Gene3D" id="1.20.1550.10">
    <property type="entry name" value="DsbB-like"/>
    <property type="match status" value="1"/>
</dbReference>
<evidence type="ECO:0000256" key="14">
    <source>
        <dbReference type="HAMAP-Rule" id="MF_00286"/>
    </source>
</evidence>
<comment type="function">
    <text evidence="14">Required for disulfide bond formation in some periplasmic proteins. Acts by oxidizing the DsbA protein.</text>
</comment>
<keyword evidence="7 14" id="KW-0249">Electron transport</keyword>
<dbReference type="InterPro" id="IPR022920">
    <property type="entry name" value="Disulphide_bond_form_DsbB"/>
</dbReference>
<keyword evidence="13 14" id="KW-0676">Redox-active center</keyword>
<sequence length="160" mass="17085">MPTIRTTLSAIAAICIALIAVAVYFQETRYMLPCPLCIIQRYAYLGIALFAGIGAATNRHLRLWTSLAIISAGAGIATVAKHLYVLAHPGFSCGIDPMETALNKVPTATLLPKLFRADGLCENATEAIMGLSVPQWSAVWFGILAVALVATLLRVRMKAA</sequence>
<comment type="caution">
    <text evidence="14">Lacks conserved residue(s) required for the propagation of feature annotation.</text>
</comment>
<feature type="topological domain" description="Periplasmic" evidence="14">
    <location>
        <begin position="25"/>
        <end position="42"/>
    </location>
</feature>
<evidence type="ECO:0000256" key="15">
    <source>
        <dbReference type="SAM" id="Phobius"/>
    </source>
</evidence>
<proteinExistence type="inferred from homology"/>
<evidence type="ECO:0000256" key="11">
    <source>
        <dbReference type="ARBA" id="ARBA00023157"/>
    </source>
</evidence>
<evidence type="ECO:0000256" key="7">
    <source>
        <dbReference type="ARBA" id="ARBA00022982"/>
    </source>
</evidence>
<dbReference type="PANTHER" id="PTHR36570">
    <property type="entry name" value="DISULFIDE BOND FORMATION PROTEIN B"/>
    <property type="match status" value="1"/>
</dbReference>
<keyword evidence="10 14" id="KW-0472">Membrane</keyword>
<evidence type="ECO:0000256" key="1">
    <source>
        <dbReference type="ARBA" id="ARBA00004429"/>
    </source>
</evidence>
<feature type="transmembrane region" description="Helical" evidence="15">
    <location>
        <begin position="7"/>
        <end position="26"/>
    </location>
</feature>
<protein>
    <recommendedName>
        <fullName evidence="14">Disulfide bond formation protein B</fullName>
    </recommendedName>
    <alternativeName>
        <fullName evidence="14">Disulfide oxidoreductase</fullName>
    </alternativeName>
</protein>
<keyword evidence="4 14" id="KW-1003">Cell membrane</keyword>
<evidence type="ECO:0000256" key="4">
    <source>
        <dbReference type="ARBA" id="ARBA00022475"/>
    </source>
</evidence>
<name>A0A4Y9SRT5_9BURK</name>
<dbReference type="Proteomes" id="UP000298438">
    <property type="component" value="Unassembled WGS sequence"/>
</dbReference>
<evidence type="ECO:0000256" key="12">
    <source>
        <dbReference type="ARBA" id="ARBA00023186"/>
    </source>
</evidence>
<dbReference type="GO" id="GO:0015035">
    <property type="term" value="F:protein-disulfide reductase activity"/>
    <property type="evidence" value="ECO:0007669"/>
    <property type="project" value="UniProtKB-UniRule"/>
</dbReference>
<dbReference type="OrthoDB" id="3711263at2"/>
<accession>A0A4Y9SRT5</accession>
<dbReference type="InterPro" id="IPR023380">
    <property type="entry name" value="DsbB-like_sf"/>
</dbReference>
<dbReference type="InterPro" id="IPR050183">
    <property type="entry name" value="DsbB"/>
</dbReference>
<keyword evidence="9 14" id="KW-0560">Oxidoreductase</keyword>
<dbReference type="AlphaFoldDB" id="A0A4Y9SRT5"/>
<dbReference type="InterPro" id="IPR003752">
    <property type="entry name" value="DiS_bond_form_DsbB/BdbC"/>
</dbReference>
<dbReference type="NCBIfam" id="NF002552">
    <property type="entry name" value="PRK02110.1"/>
    <property type="match status" value="1"/>
</dbReference>
<feature type="topological domain" description="Cytoplasmic" evidence="14">
    <location>
        <begin position="1"/>
        <end position="7"/>
    </location>
</feature>
<evidence type="ECO:0000256" key="6">
    <source>
        <dbReference type="ARBA" id="ARBA00022692"/>
    </source>
</evidence>
<comment type="subcellular location">
    <subcellularLocation>
        <location evidence="1">Cell inner membrane</location>
        <topology evidence="1">Multi-pass membrane protein</topology>
    </subcellularLocation>
    <subcellularLocation>
        <location evidence="14">Cell membrane</location>
        <topology evidence="14">Multi-pass membrane protein</topology>
    </subcellularLocation>
</comment>
<gene>
    <name evidence="14" type="primary">dsbB</name>
    <name evidence="16" type="ORF">E4L96_01505</name>
</gene>
<evidence type="ECO:0000256" key="10">
    <source>
        <dbReference type="ARBA" id="ARBA00023136"/>
    </source>
</evidence>
<dbReference type="EMBL" id="SPVF01000018">
    <property type="protein sequence ID" value="TFW29410.1"/>
    <property type="molecule type" value="Genomic_DNA"/>
</dbReference>
<reference evidence="16 17" key="1">
    <citation type="submission" date="2019-03" db="EMBL/GenBank/DDBJ databases">
        <title>Draft Genome Sequence of Massilia arenosa sp. nov., a Novel Massilia Species Isolated from a Sandy-loam Maize Soil.</title>
        <authorList>
            <person name="Raths R."/>
            <person name="Peta V."/>
            <person name="Bucking H."/>
        </authorList>
    </citation>
    <scope>NUCLEOTIDE SEQUENCE [LARGE SCALE GENOMIC DNA]</scope>
    <source>
        <strain evidence="16 17">MC02</strain>
    </source>
</reference>
<evidence type="ECO:0000256" key="8">
    <source>
        <dbReference type="ARBA" id="ARBA00022989"/>
    </source>
</evidence>
<dbReference type="HAMAP" id="MF_00286">
    <property type="entry name" value="DsbB"/>
    <property type="match status" value="1"/>
</dbReference>
<evidence type="ECO:0000313" key="16">
    <source>
        <dbReference type="EMBL" id="TFW29410.1"/>
    </source>
</evidence>
<feature type="topological domain" description="Periplasmic" evidence="14">
    <location>
        <begin position="81"/>
        <end position="135"/>
    </location>
</feature>
<evidence type="ECO:0000256" key="13">
    <source>
        <dbReference type="ARBA" id="ARBA00023284"/>
    </source>
</evidence>
<evidence type="ECO:0000256" key="5">
    <source>
        <dbReference type="ARBA" id="ARBA00022519"/>
    </source>
</evidence>
<keyword evidence="11 14" id="KW-1015">Disulfide bond</keyword>
<feature type="disulfide bond" description="Redox-active" evidence="14">
    <location>
        <begin position="34"/>
        <end position="37"/>
    </location>
</feature>
<dbReference type="GO" id="GO:0009055">
    <property type="term" value="F:electron transfer activity"/>
    <property type="evidence" value="ECO:0007669"/>
    <property type="project" value="UniProtKB-UniRule"/>
</dbReference>